<dbReference type="EMBL" id="LLZU01000037">
    <property type="protein sequence ID" value="KRV47422.1"/>
    <property type="molecule type" value="Genomic_DNA"/>
</dbReference>
<accession>A0A0T6LMW4</accession>
<protein>
    <recommendedName>
        <fullName evidence="2">Effector-associated domain-containing protein</fullName>
    </recommendedName>
</protein>
<evidence type="ECO:0000256" key="1">
    <source>
        <dbReference type="SAM" id="MobiDB-lite"/>
    </source>
</evidence>
<comment type="caution">
    <text evidence="3">The sequence shown here is derived from an EMBL/GenBank/DDBJ whole genome shotgun (WGS) entry which is preliminary data.</text>
</comment>
<evidence type="ECO:0000259" key="2">
    <source>
        <dbReference type="Pfam" id="PF19956"/>
    </source>
</evidence>
<dbReference type="InterPro" id="IPR045431">
    <property type="entry name" value="EAD2"/>
</dbReference>
<dbReference type="eggNOG" id="COG4249">
    <property type="taxonomic scope" value="Bacteria"/>
</dbReference>
<proteinExistence type="predicted"/>
<gene>
    <name evidence="3" type="ORF">AQ490_08180</name>
</gene>
<dbReference type="Pfam" id="PF19956">
    <property type="entry name" value="EAD2"/>
    <property type="match status" value="1"/>
</dbReference>
<dbReference type="OrthoDB" id="9150676at2"/>
<dbReference type="AlphaFoldDB" id="A0A0T6LMW4"/>
<keyword evidence="4" id="KW-1185">Reference proteome</keyword>
<name>A0A0T6LMW4_WENVI</name>
<dbReference type="RefSeq" id="WP_018383818.1">
    <property type="nucleotide sequence ID" value="NZ_LLZU01000037.1"/>
</dbReference>
<dbReference type="STRING" id="76728.AQ490_08180"/>
<evidence type="ECO:0000313" key="4">
    <source>
        <dbReference type="Proteomes" id="UP000050867"/>
    </source>
</evidence>
<dbReference type="Gene3D" id="3.40.50.12660">
    <property type="match status" value="1"/>
</dbReference>
<sequence length="373" mass="40060">MSTDPSRTRALVVGVESYGGEPGWQLDGPVNDALTWARWLLTAGVPPDRVTLLLSPLERNTRHAERAPVAHRPADRETVHQALFRELPAAGGDLLFVAWCGHGLVSSDRRHRLLYADAAPDDVRALDLDAALTAYRSALVPGFPEQVWLADACAVDADPGALRPDPVPAGRATPRPGQCAAFACAPDGSPRNGVVTRQGALTAQALSLLTWPPDTDRLLTALGERLSPGAPGDPRPRGYFWRHGPSRPAPPVATVPPPPQPGPPPRRSPRPGLNQRRRLLEALEAVPAVAEPASREVVLQQLPRSIRGSLPRSNVTRLDLLGLLDTCLAFPDGLVHLWTAIGMVDPGTSAFRALREVLGEFPSFAPEQVDDLE</sequence>
<organism evidence="3 4">
    <name type="scientific">Wenjunlia vitaminophila</name>
    <name type="common">Streptomyces vitaminophilus</name>
    <dbReference type="NCBI Taxonomy" id="76728"/>
    <lineage>
        <taxon>Bacteria</taxon>
        <taxon>Bacillati</taxon>
        <taxon>Actinomycetota</taxon>
        <taxon>Actinomycetes</taxon>
        <taxon>Kitasatosporales</taxon>
        <taxon>Streptomycetaceae</taxon>
        <taxon>Wenjunlia</taxon>
    </lineage>
</organism>
<dbReference type="Proteomes" id="UP000050867">
    <property type="component" value="Unassembled WGS sequence"/>
</dbReference>
<reference evidence="3 4" key="1">
    <citation type="submission" date="2015-10" db="EMBL/GenBank/DDBJ databases">
        <title>Draft genome sequence of pyrrolomycin-producing Streptomyces vitaminophilus.</title>
        <authorList>
            <person name="Graham D.E."/>
            <person name="Mahan K.M."/>
            <person name="Klingeman D.M."/>
            <person name="Hettich R.L."/>
            <person name="Parry R.J."/>
        </authorList>
    </citation>
    <scope>NUCLEOTIDE SEQUENCE [LARGE SCALE GENOMIC DNA]</scope>
    <source>
        <strain evidence="3 4">ATCC 31673</strain>
    </source>
</reference>
<evidence type="ECO:0000313" key="3">
    <source>
        <dbReference type="EMBL" id="KRV47422.1"/>
    </source>
</evidence>
<feature type="domain" description="Effector-associated" evidence="2">
    <location>
        <begin position="281"/>
        <end position="358"/>
    </location>
</feature>
<feature type="region of interest" description="Disordered" evidence="1">
    <location>
        <begin position="224"/>
        <end position="272"/>
    </location>
</feature>
<feature type="compositionally biased region" description="Pro residues" evidence="1">
    <location>
        <begin position="247"/>
        <end position="266"/>
    </location>
</feature>